<dbReference type="Proteomes" id="UP001610990">
    <property type="component" value="Unassembled WGS sequence"/>
</dbReference>
<dbReference type="EMBL" id="JBIRGH010000032">
    <property type="protein sequence ID" value="MFH8589428.1"/>
    <property type="molecule type" value="Genomic_DNA"/>
</dbReference>
<dbReference type="SUPFAM" id="SSF51735">
    <property type="entry name" value="NAD(P)-binding Rossmann-fold domains"/>
    <property type="match status" value="1"/>
</dbReference>
<evidence type="ECO:0000313" key="3">
    <source>
        <dbReference type="Proteomes" id="UP001610990"/>
    </source>
</evidence>
<keyword evidence="3" id="KW-1185">Reference proteome</keyword>
<gene>
    <name evidence="2" type="ORF">ACH4GP_34500</name>
</gene>
<dbReference type="InterPro" id="IPR051783">
    <property type="entry name" value="NAD(P)-dependent_oxidoreduct"/>
</dbReference>
<dbReference type="InterPro" id="IPR036291">
    <property type="entry name" value="NAD(P)-bd_dom_sf"/>
</dbReference>
<reference evidence="2 3" key="1">
    <citation type="submission" date="2024-10" db="EMBL/GenBank/DDBJ databases">
        <title>The Natural Products Discovery Center: Release of the First 8490 Sequenced Strains for Exploring Actinobacteria Biosynthetic Diversity.</title>
        <authorList>
            <person name="Kalkreuter E."/>
            <person name="Kautsar S.A."/>
            <person name="Yang D."/>
            <person name="Bader C.D."/>
            <person name="Teijaro C.N."/>
            <person name="Fluegel L."/>
            <person name="Davis C.M."/>
            <person name="Simpson J.R."/>
            <person name="Lauterbach L."/>
            <person name="Steele A.D."/>
            <person name="Gui C."/>
            <person name="Meng S."/>
            <person name="Li G."/>
            <person name="Viehrig K."/>
            <person name="Ye F."/>
            <person name="Su P."/>
            <person name="Kiefer A.F."/>
            <person name="Nichols A."/>
            <person name="Cepeda A.J."/>
            <person name="Yan W."/>
            <person name="Fan B."/>
            <person name="Jiang Y."/>
            <person name="Adhikari A."/>
            <person name="Zheng C.-J."/>
            <person name="Schuster L."/>
            <person name="Cowan T.M."/>
            <person name="Smanski M.J."/>
            <person name="Chevrette M.G."/>
            <person name="De Carvalho L.P.S."/>
            <person name="Shen B."/>
        </authorList>
    </citation>
    <scope>NUCLEOTIDE SEQUENCE [LARGE SCALE GENOMIC DNA]</scope>
    <source>
        <strain evidence="2 3">NPDC018013</strain>
    </source>
</reference>
<dbReference type="RefSeq" id="WP_242641315.1">
    <property type="nucleotide sequence ID" value="NZ_CP108413.1"/>
</dbReference>
<protein>
    <submittedName>
        <fullName evidence="2">NAD-dependent epimerase/dehydratase family protein</fullName>
    </submittedName>
</protein>
<comment type="caution">
    <text evidence="2">The sequence shown here is derived from an EMBL/GenBank/DDBJ whole genome shotgun (WGS) entry which is preliminary data.</text>
</comment>
<name>A0ABW7RQG3_9ACTN</name>
<evidence type="ECO:0000259" key="1">
    <source>
        <dbReference type="Pfam" id="PF01370"/>
    </source>
</evidence>
<organism evidence="2 3">
    <name type="scientific">Streptomyces celluloflavus</name>
    <dbReference type="NCBI Taxonomy" id="58344"/>
    <lineage>
        <taxon>Bacteria</taxon>
        <taxon>Bacillati</taxon>
        <taxon>Actinomycetota</taxon>
        <taxon>Actinomycetes</taxon>
        <taxon>Kitasatosporales</taxon>
        <taxon>Streptomycetaceae</taxon>
        <taxon>Streptomyces</taxon>
    </lineage>
</organism>
<feature type="domain" description="NAD-dependent epimerase/dehydratase" evidence="1">
    <location>
        <begin position="13"/>
        <end position="223"/>
    </location>
</feature>
<evidence type="ECO:0000313" key="2">
    <source>
        <dbReference type="EMBL" id="MFH8589428.1"/>
    </source>
</evidence>
<dbReference type="Pfam" id="PF01370">
    <property type="entry name" value="Epimerase"/>
    <property type="match status" value="1"/>
</dbReference>
<accession>A0ABW7RQG3</accession>
<dbReference type="PANTHER" id="PTHR48079:SF6">
    <property type="entry name" value="NAD(P)-BINDING DOMAIN-CONTAINING PROTEIN-RELATED"/>
    <property type="match status" value="1"/>
</dbReference>
<dbReference type="PANTHER" id="PTHR48079">
    <property type="entry name" value="PROTEIN YEEZ"/>
    <property type="match status" value="1"/>
</dbReference>
<dbReference type="InterPro" id="IPR001509">
    <property type="entry name" value="Epimerase_deHydtase"/>
</dbReference>
<dbReference type="Gene3D" id="3.40.50.720">
    <property type="entry name" value="NAD(P)-binding Rossmann-like Domain"/>
    <property type="match status" value="1"/>
</dbReference>
<sequence length="292" mass="30572">MTTDLGSIDLMRIFVAGGSGAIGRQLVPMLVADGHEVWGASRTTEGVARLRAQGAQGLLLDVFDRAAVADAVSEAGPDVIMHQLTSLSGGSPADNARIRTEGTRALVDAARRAGVRRIIAQSISWAYESGTTPADERTPLDTGAPEPRATTIGGITALEEAVAELEEHVVLRYGTFYGPGTWYAPGGMMADKVAQAGVPAHDGVSSFVHVQDAARAAQLALRWPGGAVNVVDDDPAPAREWVPALAKALGAPAPQAAPGGAGWERGARNARARELGWEPVHTSWRTGFFQQD</sequence>
<proteinExistence type="predicted"/>